<feature type="domain" description="Response regulatory" evidence="3">
    <location>
        <begin position="24"/>
        <end position="140"/>
    </location>
</feature>
<dbReference type="InterPro" id="IPR050595">
    <property type="entry name" value="Bact_response_regulator"/>
</dbReference>
<dbReference type="Proteomes" id="UP000826462">
    <property type="component" value="Chromosome 1"/>
</dbReference>
<evidence type="ECO:0000256" key="2">
    <source>
        <dbReference type="PROSITE-ProRule" id="PRU00169"/>
    </source>
</evidence>
<accession>A0ABX8UJH4</accession>
<name>A0ABX8UJH4_9BURK</name>
<reference evidence="4 5" key="1">
    <citation type="submission" date="2021-07" db="EMBL/GenBank/DDBJ databases">
        <title>Paraburkholderia edwinii protects Aspergillus sp. from phenazines by acting as a toxin sponge.</title>
        <authorList>
            <person name="Dahlstrom K.M."/>
            <person name="Newman D.K."/>
        </authorList>
    </citation>
    <scope>NUCLEOTIDE SEQUENCE [LARGE SCALE GENOMIC DNA]</scope>
    <source>
        <strain evidence="4 5">Pe01</strain>
    </source>
</reference>
<sequence length="141" mass="15141">MANSANTRRWTARRLSPGGPQGRRLLVVDDYRPGAEAITASLIIAGYETVYTLDGPSALNMVAAWVPDVAVLDINMPQMDGYALARRLRHNIATRDTILIAFTALDESVAGPAGVVSGFDAYCQKGGGPDPLLRLLEKICQ</sequence>
<dbReference type="PANTHER" id="PTHR44591:SF3">
    <property type="entry name" value="RESPONSE REGULATORY DOMAIN-CONTAINING PROTEIN"/>
    <property type="match status" value="1"/>
</dbReference>
<feature type="modified residue" description="4-aspartylphosphate" evidence="2">
    <location>
        <position position="73"/>
    </location>
</feature>
<dbReference type="RefSeq" id="WP_219796067.1">
    <property type="nucleotide sequence ID" value="NZ_CP080095.1"/>
</dbReference>
<dbReference type="PROSITE" id="PS50110">
    <property type="entry name" value="RESPONSE_REGULATORY"/>
    <property type="match status" value="1"/>
</dbReference>
<dbReference type="SMART" id="SM00448">
    <property type="entry name" value="REC"/>
    <property type="match status" value="1"/>
</dbReference>
<dbReference type="EMBL" id="CP080095">
    <property type="protein sequence ID" value="QYD67073.1"/>
    <property type="molecule type" value="Genomic_DNA"/>
</dbReference>
<evidence type="ECO:0000313" key="5">
    <source>
        <dbReference type="Proteomes" id="UP000826462"/>
    </source>
</evidence>
<dbReference type="Gene3D" id="3.40.50.2300">
    <property type="match status" value="1"/>
</dbReference>
<evidence type="ECO:0000313" key="4">
    <source>
        <dbReference type="EMBL" id="QYD67073.1"/>
    </source>
</evidence>
<organism evidence="4 5">
    <name type="scientific">Paraburkholderia edwinii</name>
    <dbReference type="NCBI Taxonomy" id="2861782"/>
    <lineage>
        <taxon>Bacteria</taxon>
        <taxon>Pseudomonadati</taxon>
        <taxon>Pseudomonadota</taxon>
        <taxon>Betaproteobacteria</taxon>
        <taxon>Burkholderiales</taxon>
        <taxon>Burkholderiaceae</taxon>
        <taxon>Paraburkholderia</taxon>
    </lineage>
</organism>
<evidence type="ECO:0000256" key="1">
    <source>
        <dbReference type="ARBA" id="ARBA00022553"/>
    </source>
</evidence>
<dbReference type="InterPro" id="IPR001789">
    <property type="entry name" value="Sig_transdc_resp-reg_receiver"/>
</dbReference>
<dbReference type="PANTHER" id="PTHR44591">
    <property type="entry name" value="STRESS RESPONSE REGULATOR PROTEIN 1"/>
    <property type="match status" value="1"/>
</dbReference>
<evidence type="ECO:0000259" key="3">
    <source>
        <dbReference type="PROSITE" id="PS50110"/>
    </source>
</evidence>
<gene>
    <name evidence="4" type="ORF">KZJ38_11725</name>
</gene>
<dbReference type="InterPro" id="IPR011006">
    <property type="entry name" value="CheY-like_superfamily"/>
</dbReference>
<dbReference type="Pfam" id="PF00072">
    <property type="entry name" value="Response_reg"/>
    <property type="match status" value="1"/>
</dbReference>
<proteinExistence type="predicted"/>
<dbReference type="SUPFAM" id="SSF52172">
    <property type="entry name" value="CheY-like"/>
    <property type="match status" value="1"/>
</dbReference>
<keyword evidence="1 2" id="KW-0597">Phosphoprotein</keyword>
<protein>
    <submittedName>
        <fullName evidence="4">Response regulator</fullName>
    </submittedName>
</protein>
<keyword evidence="5" id="KW-1185">Reference proteome</keyword>